<dbReference type="Proteomes" id="UP000708208">
    <property type="component" value="Unassembled WGS sequence"/>
</dbReference>
<proteinExistence type="inferred from homology"/>
<dbReference type="CDD" id="cd00866">
    <property type="entry name" value="PEBP_euk"/>
    <property type="match status" value="1"/>
</dbReference>
<dbReference type="PROSITE" id="PS01220">
    <property type="entry name" value="PBP"/>
    <property type="match status" value="1"/>
</dbReference>
<keyword evidence="3" id="KW-1185">Reference proteome</keyword>
<dbReference type="FunFam" id="3.90.280.10:FF:000006">
    <property type="entry name" value="protein D3"/>
    <property type="match status" value="1"/>
</dbReference>
<name>A0A8J2PXI5_9HEXA</name>
<dbReference type="AlphaFoldDB" id="A0A8J2PXI5"/>
<dbReference type="PANTHER" id="PTHR11362">
    <property type="entry name" value="PHOSPHATIDYLETHANOLAMINE-BINDING PROTEIN"/>
    <property type="match status" value="1"/>
</dbReference>
<evidence type="ECO:0000313" key="2">
    <source>
        <dbReference type="EMBL" id="CAG7837089.1"/>
    </source>
</evidence>
<comment type="similarity">
    <text evidence="1">Belongs to the phosphatidylethanolamine-binding protein family.</text>
</comment>
<gene>
    <name evidence="2" type="ORF">AFUS01_LOCUS46253</name>
</gene>
<evidence type="ECO:0000313" key="3">
    <source>
        <dbReference type="Proteomes" id="UP000708208"/>
    </source>
</evidence>
<dbReference type="InterPro" id="IPR035810">
    <property type="entry name" value="PEBP_euk"/>
</dbReference>
<comment type="caution">
    <text evidence="2">The sequence shown here is derived from an EMBL/GenBank/DDBJ whole genome shotgun (WGS) entry which is preliminary data.</text>
</comment>
<organism evidence="2 3">
    <name type="scientific">Allacma fusca</name>
    <dbReference type="NCBI Taxonomy" id="39272"/>
    <lineage>
        <taxon>Eukaryota</taxon>
        <taxon>Metazoa</taxon>
        <taxon>Ecdysozoa</taxon>
        <taxon>Arthropoda</taxon>
        <taxon>Hexapoda</taxon>
        <taxon>Collembola</taxon>
        <taxon>Symphypleona</taxon>
        <taxon>Sminthuridae</taxon>
        <taxon>Allacma</taxon>
    </lineage>
</organism>
<protein>
    <submittedName>
        <fullName evidence="2">Uncharacterized protein</fullName>
    </submittedName>
</protein>
<dbReference type="OrthoDB" id="2506647at2759"/>
<dbReference type="InterPro" id="IPR008914">
    <property type="entry name" value="PEBP"/>
</dbReference>
<dbReference type="PANTHER" id="PTHR11362:SF82">
    <property type="entry name" value="PHOSPHATIDYLETHANOLAMINE-BINDING PROTEIN 4"/>
    <property type="match status" value="1"/>
</dbReference>
<sequence>MTLGLCTRIFTRVGSNVLKSTANDCKTLTFRHCSRLTFEARLSGNPRSALSSKSVIAPLVAFQAQAKTFTSSASPQPKDLSEMESNKVVPDVVDTVPKHRIDVKYGSHIVNLGNTLTPTQVRHIPAVSYHADPNNFYTLVMTDPDAPSRADPKFREWHHWLVVNIPGSDVSKGETLSEYIGSGPPEGTGLHRYVFLVYEQPGKLKFDEKRLTNRSGEHRGKFSIRKFAAKHKLGEPIAGNFYQAEWDEYVPKLYEQLKG</sequence>
<accession>A0A8J2PXI5</accession>
<dbReference type="EMBL" id="CAJVCH010571283">
    <property type="protein sequence ID" value="CAG7837089.1"/>
    <property type="molecule type" value="Genomic_DNA"/>
</dbReference>
<dbReference type="Pfam" id="PF01161">
    <property type="entry name" value="PBP"/>
    <property type="match status" value="1"/>
</dbReference>
<reference evidence="2" key="1">
    <citation type="submission" date="2021-06" db="EMBL/GenBank/DDBJ databases">
        <authorList>
            <person name="Hodson N. C."/>
            <person name="Mongue J. A."/>
            <person name="Jaron S. K."/>
        </authorList>
    </citation>
    <scope>NUCLEOTIDE SEQUENCE</scope>
</reference>
<evidence type="ECO:0000256" key="1">
    <source>
        <dbReference type="ARBA" id="ARBA00007091"/>
    </source>
</evidence>
<dbReference type="InterPro" id="IPR001858">
    <property type="entry name" value="Phosphatidylethanolamine-bd_CS"/>
</dbReference>